<dbReference type="GO" id="GO:0004300">
    <property type="term" value="F:enoyl-CoA hydratase activity"/>
    <property type="evidence" value="ECO:0007669"/>
    <property type="project" value="UniProtKB-ARBA"/>
</dbReference>
<evidence type="ECO:0000256" key="6">
    <source>
        <dbReference type="ARBA" id="ARBA00023002"/>
    </source>
</evidence>
<dbReference type="InterPro" id="IPR029045">
    <property type="entry name" value="ClpP/crotonase-like_dom_sf"/>
</dbReference>
<evidence type="ECO:0000256" key="12">
    <source>
        <dbReference type="ARBA" id="ARBA00023268"/>
    </source>
</evidence>
<dbReference type="Gene3D" id="3.40.50.720">
    <property type="entry name" value="NAD(P)-binding Rossmann-like Domain"/>
    <property type="match status" value="1"/>
</dbReference>
<dbReference type="GO" id="GO:0003857">
    <property type="term" value="F:(3S)-3-hydroxyacyl-CoA dehydrogenase (NAD+) activity"/>
    <property type="evidence" value="ECO:0007669"/>
    <property type="project" value="UniProtKB-EC"/>
</dbReference>
<dbReference type="Pfam" id="PF00725">
    <property type="entry name" value="3HCDH"/>
    <property type="match status" value="2"/>
</dbReference>
<dbReference type="RefSeq" id="WP_151071483.1">
    <property type="nucleotide sequence ID" value="NZ_CP032519.1"/>
</dbReference>
<evidence type="ECO:0000256" key="5">
    <source>
        <dbReference type="ARBA" id="ARBA00022963"/>
    </source>
</evidence>
<dbReference type="InterPro" id="IPR008927">
    <property type="entry name" value="6-PGluconate_DH-like_C_sf"/>
</dbReference>
<organism evidence="17 18">
    <name type="scientific">Cupriavidus oxalaticus</name>
    <dbReference type="NCBI Taxonomy" id="96344"/>
    <lineage>
        <taxon>Bacteria</taxon>
        <taxon>Pseudomonadati</taxon>
        <taxon>Pseudomonadota</taxon>
        <taxon>Betaproteobacteria</taxon>
        <taxon>Burkholderiales</taxon>
        <taxon>Burkholderiaceae</taxon>
        <taxon>Cupriavidus</taxon>
    </lineage>
</organism>
<dbReference type="GO" id="GO:0016853">
    <property type="term" value="F:isomerase activity"/>
    <property type="evidence" value="ECO:0007669"/>
    <property type="project" value="UniProtKB-KW"/>
</dbReference>
<dbReference type="Gene3D" id="1.10.1040.50">
    <property type="match status" value="1"/>
</dbReference>
<dbReference type="UniPathway" id="UPA00659"/>
<keyword evidence="10" id="KW-0413">Isomerase</keyword>
<dbReference type="InterPro" id="IPR018376">
    <property type="entry name" value="Enoyl-CoA_hyd/isom_CS"/>
</dbReference>
<protein>
    <submittedName>
        <fullName evidence="17">3-hydroxyacyl-CoA dehydrogenase</fullName>
    </submittedName>
</protein>
<dbReference type="GO" id="GO:0006635">
    <property type="term" value="P:fatty acid beta-oxidation"/>
    <property type="evidence" value="ECO:0007669"/>
    <property type="project" value="UniProtKB-UniPathway"/>
</dbReference>
<accession>A0A5P3VLG4</accession>
<dbReference type="SUPFAM" id="SSF52096">
    <property type="entry name" value="ClpP/crotonase"/>
    <property type="match status" value="1"/>
</dbReference>
<keyword evidence="4" id="KW-0276">Fatty acid metabolism</keyword>
<keyword evidence="12" id="KW-0511">Multifunctional enzyme</keyword>
<evidence type="ECO:0000259" key="15">
    <source>
        <dbReference type="Pfam" id="PF00725"/>
    </source>
</evidence>
<keyword evidence="11" id="KW-0456">Lyase</keyword>
<dbReference type="EMBL" id="CP032519">
    <property type="protein sequence ID" value="QEZ46232.1"/>
    <property type="molecule type" value="Genomic_DNA"/>
</dbReference>
<dbReference type="InterPro" id="IPR006176">
    <property type="entry name" value="3-OHacyl-CoA_DH_NAD-bd"/>
</dbReference>
<evidence type="ECO:0000256" key="1">
    <source>
        <dbReference type="ARBA" id="ARBA00004275"/>
    </source>
</evidence>
<name>A0A5P3VLG4_9BURK</name>
<proteinExistence type="inferred from homology"/>
<evidence type="ECO:0000256" key="3">
    <source>
        <dbReference type="ARBA" id="ARBA00008750"/>
    </source>
</evidence>
<dbReference type="InterPro" id="IPR006108">
    <property type="entry name" value="3HC_DH_C"/>
</dbReference>
<comment type="similarity">
    <text evidence="3">In the N-terminal section; belongs to the enoyl-CoA hydratase/isomerase family.</text>
</comment>
<keyword evidence="6" id="KW-0560">Oxidoreductase</keyword>
<sequence>MTAVVQQALRDGVSVITLEDPPVNALGIAVRRGLAQAIAAAQADDRVRAVVIHGTGRGFSAGADIREFGRAREQPWMGEVCQAVEACTRPVIAALHGMALGGGLELALAAHYRIAAPGTRLGLPEVQLGLLPGAGGTQRLPRLIGASAALDLMLSGRHAGAGEALALGLIDRIAVEGDLLEQAVAWANALSASGAPPRRSCEAQGLADRAASLAALETARAGLARKFRGQVAPFRIADAVQAAIEQPFEEGLRAERAGFLQCIDSPQREGLVHAFFAERRVRQIPEARSGTPRPVRTVGVIGGGTMGSGIAVALLDAGLHVTMVERDADSLARGQRNVGKVYDRLVASRRLTEGDKAATLARFTGATAYEALAQADLVVEAVFEDMAVKKGVFAELDRLCRRDAVLATNTSFLDIDEIAASISRPQDVIGLHFFSPANIMKLLEIVVPRQVAPDVVATGFALADTLRKVPVRAGVCDGFIGNRILYVYREAASHMLEDGASPYQIDQALEDFGYAMGPYRTADLTGGDISWAARKRKAATRDPRARYVRIADLLCERGWFGQKTGRGFYQYPDGARTGRHDPEVLALIDAERAERGIRPRAFTDEQVVRRYMAALVNEAAKVLQDGIALRPLDIDVTMVHGYGFPRWRGGPMKYADTVGLAALLADIREYEKEDPLFWQPAPLLVGLVQRGQDFDTLNQGSSHA</sequence>
<dbReference type="Pfam" id="PF00378">
    <property type="entry name" value="ECH_1"/>
    <property type="match status" value="1"/>
</dbReference>
<gene>
    <name evidence="17" type="ORF">D2917_18310</name>
</gene>
<evidence type="ECO:0000256" key="7">
    <source>
        <dbReference type="ARBA" id="ARBA00023027"/>
    </source>
</evidence>
<keyword evidence="8" id="KW-0443">Lipid metabolism</keyword>
<dbReference type="SUPFAM" id="SSF48179">
    <property type="entry name" value="6-phosphogluconate dehydrogenase C-terminal domain-like"/>
    <property type="match status" value="2"/>
</dbReference>
<keyword evidence="5" id="KW-0442">Lipid degradation</keyword>
<dbReference type="FunFam" id="3.40.50.720:FF:000009">
    <property type="entry name" value="Fatty oxidation complex, alpha subunit"/>
    <property type="match status" value="1"/>
</dbReference>
<dbReference type="Gene3D" id="3.90.226.10">
    <property type="entry name" value="2-enoyl-CoA Hydratase, Chain A, domain 1"/>
    <property type="match status" value="1"/>
</dbReference>
<keyword evidence="9" id="KW-0576">Peroxisome</keyword>
<evidence type="ECO:0000256" key="11">
    <source>
        <dbReference type="ARBA" id="ARBA00023239"/>
    </source>
</evidence>
<feature type="domain" description="3-hydroxyacyl-CoA dehydrogenase C-terminal" evidence="15">
    <location>
        <begin position="607"/>
        <end position="691"/>
    </location>
</feature>
<dbReference type="InterPro" id="IPR036291">
    <property type="entry name" value="NAD(P)-bd_dom_sf"/>
</dbReference>
<evidence type="ECO:0000256" key="8">
    <source>
        <dbReference type="ARBA" id="ARBA00023098"/>
    </source>
</evidence>
<feature type="domain" description="3-hydroxyacyl-CoA dehydrogenase C-terminal" evidence="15">
    <location>
        <begin position="478"/>
        <end position="571"/>
    </location>
</feature>
<dbReference type="CDD" id="cd06558">
    <property type="entry name" value="crotonase-like"/>
    <property type="match status" value="1"/>
</dbReference>
<evidence type="ECO:0000256" key="10">
    <source>
        <dbReference type="ARBA" id="ARBA00023235"/>
    </source>
</evidence>
<evidence type="ECO:0000256" key="2">
    <source>
        <dbReference type="ARBA" id="ARBA00005005"/>
    </source>
</evidence>
<dbReference type="Proteomes" id="UP000325743">
    <property type="component" value="Chromosome 2"/>
</dbReference>
<feature type="domain" description="3-hydroxyacyl-CoA dehydrogenase NAD binding" evidence="16">
    <location>
        <begin position="297"/>
        <end position="473"/>
    </location>
</feature>
<evidence type="ECO:0000256" key="4">
    <source>
        <dbReference type="ARBA" id="ARBA00022832"/>
    </source>
</evidence>
<dbReference type="PANTHER" id="PTHR23309">
    <property type="entry name" value="3-HYDROXYACYL-COA DEHYROGENASE"/>
    <property type="match status" value="1"/>
</dbReference>
<evidence type="ECO:0000256" key="13">
    <source>
        <dbReference type="ARBA" id="ARBA00049556"/>
    </source>
</evidence>
<dbReference type="SUPFAM" id="SSF51735">
    <property type="entry name" value="NAD(P)-binding Rossmann-fold domains"/>
    <property type="match status" value="1"/>
</dbReference>
<reference evidence="17 18" key="1">
    <citation type="submission" date="2018-09" db="EMBL/GenBank/DDBJ databases">
        <title>Complete genome sequence of Cupriavidus oxalaticus T2, a bacterium capable of phenol tolerance and degradation.</title>
        <authorList>
            <person name="Yan J."/>
        </authorList>
    </citation>
    <scope>NUCLEOTIDE SEQUENCE [LARGE SCALE GENOMIC DNA]</scope>
    <source>
        <strain evidence="17 18">T2</strain>
    </source>
</reference>
<comment type="pathway">
    <text evidence="2">Lipid metabolism; fatty acid beta-oxidation.</text>
</comment>
<keyword evidence="7" id="KW-0520">NAD</keyword>
<dbReference type="GO" id="GO:0070403">
    <property type="term" value="F:NAD+ binding"/>
    <property type="evidence" value="ECO:0007669"/>
    <property type="project" value="InterPro"/>
</dbReference>
<evidence type="ECO:0000259" key="16">
    <source>
        <dbReference type="Pfam" id="PF02737"/>
    </source>
</evidence>
<dbReference type="FunFam" id="1.10.1040.50:FF:000006">
    <property type="entry name" value="Peroxisomal bifunctional enzyme"/>
    <property type="match status" value="1"/>
</dbReference>
<comment type="similarity">
    <text evidence="14">Belongs to the enoyl-CoA hydratase/isomerase family.</text>
</comment>
<evidence type="ECO:0000313" key="18">
    <source>
        <dbReference type="Proteomes" id="UP000325743"/>
    </source>
</evidence>
<evidence type="ECO:0000313" key="17">
    <source>
        <dbReference type="EMBL" id="QEZ46232.1"/>
    </source>
</evidence>
<evidence type="ECO:0000256" key="9">
    <source>
        <dbReference type="ARBA" id="ARBA00023140"/>
    </source>
</evidence>
<comment type="catalytic activity">
    <reaction evidence="13">
        <text>a (3S)-3-hydroxyacyl-CoA + NAD(+) = a 3-oxoacyl-CoA + NADH + H(+)</text>
        <dbReference type="Rhea" id="RHEA:22432"/>
        <dbReference type="ChEBI" id="CHEBI:15378"/>
        <dbReference type="ChEBI" id="CHEBI:57318"/>
        <dbReference type="ChEBI" id="CHEBI:57540"/>
        <dbReference type="ChEBI" id="CHEBI:57945"/>
        <dbReference type="ChEBI" id="CHEBI:90726"/>
        <dbReference type="EC" id="1.1.1.35"/>
    </reaction>
</comment>
<comment type="subcellular location">
    <subcellularLocation>
        <location evidence="1">Peroxisome</location>
    </subcellularLocation>
</comment>
<dbReference type="PROSITE" id="PS00166">
    <property type="entry name" value="ENOYL_COA_HYDRATASE"/>
    <property type="match status" value="1"/>
</dbReference>
<evidence type="ECO:0000256" key="14">
    <source>
        <dbReference type="RuleBase" id="RU003707"/>
    </source>
</evidence>
<dbReference type="InterPro" id="IPR001753">
    <property type="entry name" value="Enoyl-CoA_hydra/iso"/>
</dbReference>
<dbReference type="AlphaFoldDB" id="A0A5P3VLG4"/>
<dbReference type="Pfam" id="PF02737">
    <property type="entry name" value="3HCDH_N"/>
    <property type="match status" value="1"/>
</dbReference>